<accession>A0A0T9MU99</accession>
<name>A0A0T9MU99_YERIN</name>
<dbReference type="EMBL" id="CPZJ01000019">
    <property type="protein sequence ID" value="CNG47051.1"/>
    <property type="molecule type" value="Genomic_DNA"/>
</dbReference>
<dbReference type="Pfam" id="PF14020">
    <property type="entry name" value="DUF4236"/>
    <property type="match status" value="1"/>
</dbReference>
<evidence type="ECO:0000259" key="2">
    <source>
        <dbReference type="Pfam" id="PF14020"/>
    </source>
</evidence>
<feature type="compositionally biased region" description="Polar residues" evidence="1">
    <location>
        <begin position="65"/>
        <end position="74"/>
    </location>
</feature>
<dbReference type="InterPro" id="IPR025330">
    <property type="entry name" value="DUF4236"/>
</dbReference>
<organism evidence="3 4">
    <name type="scientific">Yersinia intermedia</name>
    <dbReference type="NCBI Taxonomy" id="631"/>
    <lineage>
        <taxon>Bacteria</taxon>
        <taxon>Pseudomonadati</taxon>
        <taxon>Pseudomonadota</taxon>
        <taxon>Gammaproteobacteria</taxon>
        <taxon>Enterobacterales</taxon>
        <taxon>Yersiniaceae</taxon>
        <taxon>Yersinia</taxon>
    </lineage>
</organism>
<sequence>MGFRFRKSISILPGVRVNLSNGTPSLSVGPRGASVSFGSRGTYANLGVPGTGLSYRTRLDRSARSRSGGSTQSDPALRHALEEEVLTLMSAVHAITNIHELTPDPSTGTTLAELKSLYQRNRMEPFQIPAPVRPVKPESQAMPALPEKNEGVGFLGKLFESESARTARHAENLLRWEQEMADTVRENALQLQRYQQQRAAWAEQYANWQHEANEHAVKLESSQANAQQQFLSDSAWFESVLSEVLSQTEWPRETLVAFEVKPEHSVVMLDVDLPEIEDMPDKIYSVNARGTEITEKAMSQKAQRENYARHVHGCLMRLAGIAFYALPFDTVIISGFTQRISKRTGYLEDEYIISCQCNRQVMENLNFMGIQNVDPVEALNSHTVIRKMSSTFIFQPIEPLTLNAGFN</sequence>
<proteinExistence type="predicted"/>
<dbReference type="OrthoDB" id="983149at2"/>
<gene>
    <name evidence="3" type="ORF">ERS008530_03835</name>
</gene>
<evidence type="ECO:0000313" key="3">
    <source>
        <dbReference type="EMBL" id="CNG47051.1"/>
    </source>
</evidence>
<protein>
    <recommendedName>
        <fullName evidence="2">DUF4236 domain-containing protein</fullName>
    </recommendedName>
</protein>
<reference evidence="3 4" key="1">
    <citation type="submission" date="2015-03" db="EMBL/GenBank/DDBJ databases">
        <authorList>
            <person name="Murphy D."/>
        </authorList>
    </citation>
    <scope>NUCLEOTIDE SEQUENCE [LARGE SCALE GENOMIC DNA]</scope>
    <source>
        <strain evidence="3 4">BR165/97</strain>
    </source>
</reference>
<dbReference type="AlphaFoldDB" id="A0A0T9MU99"/>
<feature type="region of interest" description="Disordered" evidence="1">
    <location>
        <begin position="57"/>
        <end position="77"/>
    </location>
</feature>
<evidence type="ECO:0000313" key="4">
    <source>
        <dbReference type="Proteomes" id="UP000038750"/>
    </source>
</evidence>
<evidence type="ECO:0000256" key="1">
    <source>
        <dbReference type="SAM" id="MobiDB-lite"/>
    </source>
</evidence>
<dbReference type="RefSeq" id="WP_050074402.1">
    <property type="nucleotide sequence ID" value="NZ_CPZJ01000019.1"/>
</dbReference>
<dbReference type="Proteomes" id="UP000038750">
    <property type="component" value="Unassembled WGS sequence"/>
</dbReference>
<feature type="domain" description="DUF4236" evidence="2">
    <location>
        <begin position="3"/>
        <end position="56"/>
    </location>
</feature>